<sequence>MAHGKDIVYSFMKVKVVKKIDAGLIMLSVTDKDKESLASIISKNPHWDSPVIKISVYKNRRGKYKGVYLWCKANLGTCRV</sequence>
<dbReference type="EMBL" id="BK032759">
    <property type="protein sequence ID" value="DAF58874.1"/>
    <property type="molecule type" value="Genomic_DNA"/>
</dbReference>
<organism evidence="1">
    <name type="scientific">Siphoviridae sp. ctxMM9</name>
    <dbReference type="NCBI Taxonomy" id="2827973"/>
    <lineage>
        <taxon>Viruses</taxon>
        <taxon>Duplodnaviria</taxon>
        <taxon>Heunggongvirae</taxon>
        <taxon>Uroviricota</taxon>
        <taxon>Caudoviricetes</taxon>
    </lineage>
</organism>
<proteinExistence type="predicted"/>
<evidence type="ECO:0000313" key="1">
    <source>
        <dbReference type="EMBL" id="DAF58874.1"/>
    </source>
</evidence>
<reference evidence="1" key="1">
    <citation type="journal article" date="2021" name="Proc. Natl. Acad. Sci. U.S.A.">
        <title>A Catalog of Tens of Thousands of Viruses from Human Metagenomes Reveals Hidden Associations with Chronic Diseases.</title>
        <authorList>
            <person name="Tisza M.J."/>
            <person name="Buck C.B."/>
        </authorList>
    </citation>
    <scope>NUCLEOTIDE SEQUENCE</scope>
    <source>
        <strain evidence="1">CtxMM9</strain>
    </source>
</reference>
<accession>A0A8S5T7Z2</accession>
<name>A0A8S5T7Z2_9CAUD</name>
<protein>
    <submittedName>
        <fullName evidence="1">Uncharacterized protein</fullName>
    </submittedName>
</protein>